<evidence type="ECO:0000256" key="1">
    <source>
        <dbReference type="SAM" id="SignalP"/>
    </source>
</evidence>
<evidence type="ECO:0000313" key="2">
    <source>
        <dbReference type="EMBL" id="RUS24270.1"/>
    </source>
</evidence>
<dbReference type="Proteomes" id="UP000274822">
    <property type="component" value="Unassembled WGS sequence"/>
</dbReference>
<organism evidence="2 3">
    <name type="scientific">Jimgerdemannia flammicorona</name>
    <dbReference type="NCBI Taxonomy" id="994334"/>
    <lineage>
        <taxon>Eukaryota</taxon>
        <taxon>Fungi</taxon>
        <taxon>Fungi incertae sedis</taxon>
        <taxon>Mucoromycota</taxon>
        <taxon>Mucoromycotina</taxon>
        <taxon>Endogonomycetes</taxon>
        <taxon>Endogonales</taxon>
        <taxon>Endogonaceae</taxon>
        <taxon>Jimgerdemannia</taxon>
    </lineage>
</organism>
<feature type="chain" id="PRO_5019046741" evidence="1">
    <location>
        <begin position="27"/>
        <end position="330"/>
    </location>
</feature>
<accession>A0A433Q3A2</accession>
<name>A0A433Q3A2_9FUNG</name>
<dbReference type="AlphaFoldDB" id="A0A433Q3A2"/>
<keyword evidence="1" id="KW-0732">Signal</keyword>
<sequence>MKGMRSRFRRLSVVLVASCVPPASDAASAISIAPSWVVVSDSSTSSTFVRAPFVFAAAFIAPPFGFLPRRLGSASLTTDSAIVMTEATDPTDSLRLGALTRLETSLELSASIIEKASSSSISATADFPRPGALPVPLVLFFLPPAILSVSVSAMETRSSSSSEDCIGKISHPDFVSYKTYPSHTTYLLSRLLCHRIYLQIRFHLCRRCFLLLPGWSTSPCSRCLLLYCRTLPSNRPRLSFRFLLHLHVQYRPCVRLGVHVNVNVHLFPIRHIFVHWFFGFLPPASGRFGGWRYRDRCNGDGGGGGGEGGQVDEELARSLALAVLLAAMIV</sequence>
<comment type="caution">
    <text evidence="2">The sequence shown here is derived from an EMBL/GenBank/DDBJ whole genome shotgun (WGS) entry which is preliminary data.</text>
</comment>
<evidence type="ECO:0000313" key="3">
    <source>
        <dbReference type="Proteomes" id="UP000274822"/>
    </source>
</evidence>
<feature type="signal peptide" evidence="1">
    <location>
        <begin position="1"/>
        <end position="26"/>
    </location>
</feature>
<dbReference type="EMBL" id="RBNJ01016600">
    <property type="protein sequence ID" value="RUS24270.1"/>
    <property type="molecule type" value="Genomic_DNA"/>
</dbReference>
<gene>
    <name evidence="2" type="ORF">BC938DRAFT_473862</name>
</gene>
<proteinExistence type="predicted"/>
<protein>
    <submittedName>
        <fullName evidence="2">Uncharacterized protein</fullName>
    </submittedName>
</protein>
<reference evidence="2 3" key="1">
    <citation type="journal article" date="2018" name="New Phytol.">
        <title>Phylogenomics of Endogonaceae and evolution of mycorrhizas within Mucoromycota.</title>
        <authorList>
            <person name="Chang Y."/>
            <person name="Desiro A."/>
            <person name="Na H."/>
            <person name="Sandor L."/>
            <person name="Lipzen A."/>
            <person name="Clum A."/>
            <person name="Barry K."/>
            <person name="Grigoriev I.V."/>
            <person name="Martin F.M."/>
            <person name="Stajich J.E."/>
            <person name="Smith M.E."/>
            <person name="Bonito G."/>
            <person name="Spatafora J.W."/>
        </authorList>
    </citation>
    <scope>NUCLEOTIDE SEQUENCE [LARGE SCALE GENOMIC DNA]</scope>
    <source>
        <strain evidence="2 3">AD002</strain>
    </source>
</reference>
<keyword evidence="3" id="KW-1185">Reference proteome</keyword>